<evidence type="ECO:0000256" key="1">
    <source>
        <dbReference type="SAM" id="MobiDB-lite"/>
    </source>
</evidence>
<dbReference type="EnsemblFungi" id="PTTG_02912-t43_1">
    <property type="protein sequence ID" value="PTTG_02912-t43_1-p1"/>
    <property type="gene ID" value="PTTG_02912"/>
</dbReference>
<sequence>MNYACPWSVVAFSAAALDHHQPKLLTLNPAHSSDHSPPKELLAGPGGRVSSPNNNSNDEGDEYSENENFRILSVKVMPEEEDQASLGASKVSTCCIKGLRAHRYQASYALHDVLLPCQKKQTRGNSRSATLP</sequence>
<dbReference type="AlphaFoldDB" id="A0A180GV65"/>
<gene>
    <name evidence="2" type="ORF">PTTG_02912</name>
</gene>
<reference evidence="2" key="2">
    <citation type="submission" date="2016-05" db="EMBL/GenBank/DDBJ databases">
        <title>Comparative analysis highlights variable genome content of wheat rusts and divergence of the mating loci.</title>
        <authorList>
            <person name="Cuomo C.A."/>
            <person name="Bakkeren G."/>
            <person name="Szabo L."/>
            <person name="Khalil H."/>
            <person name="Joly D."/>
            <person name="Goldberg J."/>
            <person name="Young S."/>
            <person name="Zeng Q."/>
            <person name="Fellers J."/>
        </authorList>
    </citation>
    <scope>NUCLEOTIDE SEQUENCE [LARGE SCALE GENOMIC DNA]</scope>
    <source>
        <strain evidence="2">1-1 BBBD Race 1</strain>
    </source>
</reference>
<dbReference type="EMBL" id="ADAS02000018">
    <property type="protein sequence ID" value="OAV96706.1"/>
    <property type="molecule type" value="Genomic_DNA"/>
</dbReference>
<dbReference type="Proteomes" id="UP000005240">
    <property type="component" value="Unassembled WGS sequence"/>
</dbReference>
<dbReference type="VEuPathDB" id="FungiDB:PTTG_02912"/>
<reference evidence="3" key="4">
    <citation type="submission" date="2025-05" db="UniProtKB">
        <authorList>
            <consortium name="EnsemblFungi"/>
        </authorList>
    </citation>
    <scope>IDENTIFICATION</scope>
    <source>
        <strain evidence="3">isolate 1-1 / race 1 (BBBD)</strain>
    </source>
</reference>
<proteinExistence type="predicted"/>
<dbReference type="OrthoDB" id="271725at2759"/>
<evidence type="ECO:0000313" key="3">
    <source>
        <dbReference type="EnsemblFungi" id="PTTG_02912-t43_1-p1"/>
    </source>
</evidence>
<accession>A0A180GV65</accession>
<feature type="region of interest" description="Disordered" evidence="1">
    <location>
        <begin position="26"/>
        <end position="68"/>
    </location>
</feature>
<reference evidence="2" key="1">
    <citation type="submission" date="2009-11" db="EMBL/GenBank/DDBJ databases">
        <authorList>
            <consortium name="The Broad Institute Genome Sequencing Platform"/>
            <person name="Ward D."/>
            <person name="Feldgarden M."/>
            <person name="Earl A."/>
            <person name="Young S.K."/>
            <person name="Zeng Q."/>
            <person name="Koehrsen M."/>
            <person name="Alvarado L."/>
            <person name="Berlin A."/>
            <person name="Bochicchio J."/>
            <person name="Borenstein D."/>
            <person name="Chapman S.B."/>
            <person name="Chen Z."/>
            <person name="Engels R."/>
            <person name="Freedman E."/>
            <person name="Gellesch M."/>
            <person name="Goldberg J."/>
            <person name="Griggs A."/>
            <person name="Gujja S."/>
            <person name="Heilman E."/>
            <person name="Heiman D."/>
            <person name="Hepburn T."/>
            <person name="Howarth C."/>
            <person name="Jen D."/>
            <person name="Larson L."/>
            <person name="Lewis B."/>
            <person name="Mehta T."/>
            <person name="Park D."/>
            <person name="Pearson M."/>
            <person name="Roberts A."/>
            <person name="Saif S."/>
            <person name="Shea T."/>
            <person name="Shenoy N."/>
            <person name="Sisk P."/>
            <person name="Stolte C."/>
            <person name="Sykes S."/>
            <person name="Thomson T."/>
            <person name="Walk T."/>
            <person name="White J."/>
            <person name="Yandava C."/>
            <person name="Izard J."/>
            <person name="Baranova O.V."/>
            <person name="Blanton J.M."/>
            <person name="Tanner A.C."/>
            <person name="Dewhirst F.E."/>
            <person name="Haas B."/>
            <person name="Nusbaum C."/>
            <person name="Birren B."/>
        </authorList>
    </citation>
    <scope>NUCLEOTIDE SEQUENCE [LARGE SCALE GENOMIC DNA]</scope>
    <source>
        <strain evidence="2">1-1 BBBD Race 1</strain>
    </source>
</reference>
<reference evidence="3 4" key="3">
    <citation type="journal article" date="2017" name="G3 (Bethesda)">
        <title>Comparative analysis highlights variable genome content of wheat rusts and divergence of the mating loci.</title>
        <authorList>
            <person name="Cuomo C.A."/>
            <person name="Bakkeren G."/>
            <person name="Khalil H.B."/>
            <person name="Panwar V."/>
            <person name="Joly D."/>
            <person name="Linning R."/>
            <person name="Sakthikumar S."/>
            <person name="Song X."/>
            <person name="Adiconis X."/>
            <person name="Fan L."/>
            <person name="Goldberg J.M."/>
            <person name="Levin J.Z."/>
            <person name="Young S."/>
            <person name="Zeng Q."/>
            <person name="Anikster Y."/>
            <person name="Bruce M."/>
            <person name="Wang M."/>
            <person name="Yin C."/>
            <person name="McCallum B."/>
            <person name="Szabo L.J."/>
            <person name="Hulbert S."/>
            <person name="Chen X."/>
            <person name="Fellers J.P."/>
        </authorList>
    </citation>
    <scope>NUCLEOTIDE SEQUENCE</scope>
    <source>
        <strain evidence="4">Isolate 1-1 / race 1 (BBBD)</strain>
        <strain evidence="3">isolate 1-1 / race 1 (BBBD)</strain>
    </source>
</reference>
<organism evidence="2">
    <name type="scientific">Puccinia triticina (isolate 1-1 / race 1 (BBBD))</name>
    <name type="common">Brown leaf rust fungus</name>
    <dbReference type="NCBI Taxonomy" id="630390"/>
    <lineage>
        <taxon>Eukaryota</taxon>
        <taxon>Fungi</taxon>
        <taxon>Dikarya</taxon>
        <taxon>Basidiomycota</taxon>
        <taxon>Pucciniomycotina</taxon>
        <taxon>Pucciniomycetes</taxon>
        <taxon>Pucciniales</taxon>
        <taxon>Pucciniaceae</taxon>
        <taxon>Puccinia</taxon>
    </lineage>
</organism>
<evidence type="ECO:0000313" key="2">
    <source>
        <dbReference type="EMBL" id="OAV96706.1"/>
    </source>
</evidence>
<protein>
    <submittedName>
        <fullName evidence="2 3">Uncharacterized protein</fullName>
    </submittedName>
</protein>
<evidence type="ECO:0000313" key="4">
    <source>
        <dbReference type="Proteomes" id="UP000005240"/>
    </source>
</evidence>
<name>A0A180GV65_PUCT1</name>
<keyword evidence="4" id="KW-1185">Reference proteome</keyword>